<dbReference type="SUPFAM" id="SSF51126">
    <property type="entry name" value="Pectin lyase-like"/>
    <property type="match status" value="1"/>
</dbReference>
<sequence length="548" mass="60844">MIFTNEFFSPSSTIPDADRIELIDEFTYEPHIYDRIYTPSTSVYFDEIVHRNRNGLYYLNRTVSESTKPLNVAIFGVKGNGTADDTENINKAVLYLASKGGGILLFGNNKKYYIKQSIFITNNVCFYCNGSTFKGDGTNTILKTAYLDNNSLKGNHGTNTESHVITFSHIKDANFEDCAVGLDFFNFCHGSSLENIKFTDCEVSWKFLDCFYTSMKNIMSSGKNSNQYAYQFLGQNNALLLERVSATKDFGFLFDGGTTATTLISPTTEGGQIGLKFKGDCLGIVIKGIYAEAIFNAIDLSEVHNGTFEITGGYFNYVDRPLIGPGNLAQPNEPVNYGQVTGEWNNNTIIADRQLPITDSNGHTIGYNTYRGLMDISQPRNYINYSLPIVEGDGLLPPNWTVGDHNIISSYGQIKATHTKAIGNVKRQFGVIPVTRSGDVGDGKAGYIPDCTHELMGNDPSNFGIKITTKIKFQEYMMFAKYNIYVATYSLGRWFYGDIFGKNLSAKDVGNSQITSIENENGFLVIKITGFNEPNLSYIIQGNVQLIV</sequence>
<dbReference type="InterPro" id="IPR011050">
    <property type="entry name" value="Pectin_lyase_fold/virulence"/>
</dbReference>
<dbReference type="InterPro" id="IPR012334">
    <property type="entry name" value="Pectin_lyas_fold"/>
</dbReference>
<comment type="caution">
    <text evidence="1">The sequence shown here is derived from an EMBL/GenBank/DDBJ whole genome shotgun (WGS) entry which is preliminary data.</text>
</comment>
<proteinExistence type="predicted"/>
<name>A0A7Y0AM94_9FLAO</name>
<dbReference type="RefSeq" id="WP_169234483.1">
    <property type="nucleotide sequence ID" value="NZ_JABBGI010000010.1"/>
</dbReference>
<organism evidence="1 2">
    <name type="scientific">Chryseobacterium antibioticum</name>
    <dbReference type="NCBI Taxonomy" id="2728847"/>
    <lineage>
        <taxon>Bacteria</taxon>
        <taxon>Pseudomonadati</taxon>
        <taxon>Bacteroidota</taxon>
        <taxon>Flavobacteriia</taxon>
        <taxon>Flavobacteriales</taxon>
        <taxon>Weeksellaceae</taxon>
        <taxon>Chryseobacterium group</taxon>
        <taxon>Chryseobacterium</taxon>
    </lineage>
</organism>
<dbReference type="Proteomes" id="UP000544054">
    <property type="component" value="Unassembled WGS sequence"/>
</dbReference>
<keyword evidence="2" id="KW-1185">Reference proteome</keyword>
<evidence type="ECO:0008006" key="3">
    <source>
        <dbReference type="Google" id="ProtNLM"/>
    </source>
</evidence>
<dbReference type="Gene3D" id="2.160.20.10">
    <property type="entry name" value="Single-stranded right-handed beta-helix, Pectin lyase-like"/>
    <property type="match status" value="1"/>
</dbReference>
<evidence type="ECO:0000313" key="1">
    <source>
        <dbReference type="EMBL" id="NML69938.1"/>
    </source>
</evidence>
<accession>A0A7Y0AM94</accession>
<gene>
    <name evidence="1" type="ORF">HHL23_09010</name>
</gene>
<evidence type="ECO:0000313" key="2">
    <source>
        <dbReference type="Proteomes" id="UP000544054"/>
    </source>
</evidence>
<dbReference type="AlphaFoldDB" id="A0A7Y0AM94"/>
<protein>
    <recommendedName>
        <fullName evidence="3">Pectate lyase superfamily protein domain-containing protein</fullName>
    </recommendedName>
</protein>
<dbReference type="EMBL" id="JABBGI010000010">
    <property type="protein sequence ID" value="NML69938.1"/>
    <property type="molecule type" value="Genomic_DNA"/>
</dbReference>
<reference evidence="1 2" key="1">
    <citation type="submission" date="2020-04" db="EMBL/GenBank/DDBJ databases">
        <title>Chryseobacterium sp. RP-3-3 sp. nov., isolated from Jeju soil.</title>
        <authorList>
            <person name="Dahal R.H."/>
        </authorList>
    </citation>
    <scope>NUCLEOTIDE SEQUENCE [LARGE SCALE GENOMIC DNA]</scope>
    <source>
        <strain evidence="1 2">RP-3-3</strain>
    </source>
</reference>